<organism evidence="2 3">
    <name type="scientific">Steinernema carpocapsae</name>
    <name type="common">Entomopathogenic nematode</name>
    <dbReference type="NCBI Taxonomy" id="34508"/>
    <lineage>
        <taxon>Eukaryota</taxon>
        <taxon>Metazoa</taxon>
        <taxon>Ecdysozoa</taxon>
        <taxon>Nematoda</taxon>
        <taxon>Chromadorea</taxon>
        <taxon>Rhabditida</taxon>
        <taxon>Tylenchina</taxon>
        <taxon>Panagrolaimomorpha</taxon>
        <taxon>Strongyloidoidea</taxon>
        <taxon>Steinernematidae</taxon>
        <taxon>Steinernema</taxon>
    </lineage>
</organism>
<dbReference type="Proteomes" id="UP000298663">
    <property type="component" value="Unassembled WGS sequence"/>
</dbReference>
<sequence>MPIDGEIALKATFNALASTRTTSDSNRERRRHGDRRGASPPTENDAFRRTAGRTFEASEDSKSVSSGRSLTIQVARTVASSAGDFRIFKAPFWPQIDFFSARSFQGNF</sequence>
<dbReference type="AlphaFoldDB" id="A0A4U5N5N8"/>
<gene>
    <name evidence="2" type="ORF">L596_018622</name>
</gene>
<evidence type="ECO:0000313" key="2">
    <source>
        <dbReference type="EMBL" id="TKR77700.1"/>
    </source>
</evidence>
<reference evidence="2 3" key="1">
    <citation type="journal article" date="2015" name="Genome Biol.">
        <title>Comparative genomics of Steinernema reveals deeply conserved gene regulatory networks.</title>
        <authorList>
            <person name="Dillman A.R."/>
            <person name="Macchietto M."/>
            <person name="Porter C.F."/>
            <person name="Rogers A."/>
            <person name="Williams B."/>
            <person name="Antoshechkin I."/>
            <person name="Lee M.M."/>
            <person name="Goodwin Z."/>
            <person name="Lu X."/>
            <person name="Lewis E.E."/>
            <person name="Goodrich-Blair H."/>
            <person name="Stock S.P."/>
            <person name="Adams B.J."/>
            <person name="Sternberg P.W."/>
            <person name="Mortazavi A."/>
        </authorList>
    </citation>
    <scope>NUCLEOTIDE SEQUENCE [LARGE SCALE GENOMIC DNA]</scope>
    <source>
        <strain evidence="2 3">ALL</strain>
    </source>
</reference>
<keyword evidence="3" id="KW-1185">Reference proteome</keyword>
<protein>
    <submittedName>
        <fullName evidence="2">Uncharacterized protein</fullName>
    </submittedName>
</protein>
<proteinExistence type="predicted"/>
<dbReference type="EMBL" id="AZBU02000005">
    <property type="protein sequence ID" value="TKR77700.1"/>
    <property type="molecule type" value="Genomic_DNA"/>
</dbReference>
<accession>A0A4U5N5N8</accession>
<evidence type="ECO:0000313" key="3">
    <source>
        <dbReference type="Proteomes" id="UP000298663"/>
    </source>
</evidence>
<evidence type="ECO:0000256" key="1">
    <source>
        <dbReference type="SAM" id="MobiDB-lite"/>
    </source>
</evidence>
<name>A0A4U5N5N8_STECR</name>
<reference evidence="2 3" key="2">
    <citation type="journal article" date="2019" name="G3 (Bethesda)">
        <title>Hybrid Assembly of the Genome of the Entomopathogenic Nematode Steinernema carpocapsae Identifies the X-Chromosome.</title>
        <authorList>
            <person name="Serra L."/>
            <person name="Macchietto M."/>
            <person name="Macias-Munoz A."/>
            <person name="McGill C.J."/>
            <person name="Rodriguez I.M."/>
            <person name="Rodriguez B."/>
            <person name="Murad R."/>
            <person name="Mortazavi A."/>
        </authorList>
    </citation>
    <scope>NUCLEOTIDE SEQUENCE [LARGE SCALE GENOMIC DNA]</scope>
    <source>
        <strain evidence="2 3">ALL</strain>
    </source>
</reference>
<feature type="region of interest" description="Disordered" evidence="1">
    <location>
        <begin position="18"/>
        <end position="66"/>
    </location>
</feature>
<comment type="caution">
    <text evidence="2">The sequence shown here is derived from an EMBL/GenBank/DDBJ whole genome shotgun (WGS) entry which is preliminary data.</text>
</comment>